<dbReference type="AlphaFoldDB" id="K8EIH6"/>
<evidence type="ECO:0000313" key="1">
    <source>
        <dbReference type="EMBL" id="CCO08398.1"/>
    </source>
</evidence>
<accession>K8EIH6</accession>
<dbReference type="Proteomes" id="UP000009315">
    <property type="component" value="Unassembled WGS sequence"/>
</dbReference>
<protein>
    <submittedName>
        <fullName evidence="2">Uncharacterized protein</fullName>
    </submittedName>
</protein>
<sequence>MIPAGAQTGAKGGHKPPEMFVDTLKGGMSRPFCMVPAPKLLSCLYLPEL</sequence>
<name>K8EIH6_9FIRM</name>
<organism evidence="2 3">
    <name type="scientific">Desulforamulus hydrothermalis Lam5 = DSM 18033</name>
    <dbReference type="NCBI Taxonomy" id="1121428"/>
    <lineage>
        <taxon>Bacteria</taxon>
        <taxon>Bacillati</taxon>
        <taxon>Bacillota</taxon>
        <taxon>Clostridia</taxon>
        <taxon>Eubacteriales</taxon>
        <taxon>Peptococcaceae</taxon>
        <taxon>Desulforamulus</taxon>
    </lineage>
</organism>
<reference evidence="2 3" key="1">
    <citation type="journal article" date="2013" name="Genome Announc.">
        <title>Genome Sequence of the Sulfate-Reducing Bacterium Desulfotomaculum hydrothermale Lam5(T).</title>
        <authorList>
            <person name="Amin O."/>
            <person name="Fardeau M.L."/>
            <person name="Valette O."/>
            <person name="Hirschler-Rea A."/>
            <person name="Barbe V."/>
            <person name="Medigue C."/>
            <person name="Vacherie B."/>
            <person name="Ollivier B."/>
            <person name="Bertin P.N."/>
            <person name="Dolla A."/>
        </authorList>
    </citation>
    <scope>NUCLEOTIDE SEQUENCE [LARGE SCALE GENOMIC DNA]</scope>
    <source>
        <strain evidence="3">Lam5 / DSM 18033</strain>
    </source>
</reference>
<gene>
    <name evidence="1" type="ORF">DESHY_30088</name>
    <name evidence="2" type="ORF">DESHY_30091</name>
</gene>
<proteinExistence type="predicted"/>
<keyword evidence="3" id="KW-1185">Reference proteome</keyword>
<dbReference type="EMBL" id="CAOS01000010">
    <property type="protein sequence ID" value="CCO08398.1"/>
    <property type="molecule type" value="Genomic_DNA"/>
</dbReference>
<dbReference type="STRING" id="1121428.DESHY_30088"/>
<dbReference type="EMBL" id="CAOS01000010">
    <property type="protein sequence ID" value="CCO08401.1"/>
    <property type="molecule type" value="Genomic_DNA"/>
</dbReference>
<evidence type="ECO:0000313" key="2">
    <source>
        <dbReference type="EMBL" id="CCO08401.1"/>
    </source>
</evidence>
<evidence type="ECO:0000313" key="3">
    <source>
        <dbReference type="Proteomes" id="UP000009315"/>
    </source>
</evidence>
<comment type="caution">
    <text evidence="2">The sequence shown here is derived from an EMBL/GenBank/DDBJ whole genome shotgun (WGS) entry which is preliminary data.</text>
</comment>